<dbReference type="OrthoDB" id="3645574at2759"/>
<dbReference type="PANTHER" id="PTHR21310:SF37">
    <property type="entry name" value="AMINOGLYCOSIDE PHOSPHOTRANSFERASE DOMAIN-CONTAINING PROTEIN"/>
    <property type="match status" value="1"/>
</dbReference>
<dbReference type="InterPro" id="IPR051678">
    <property type="entry name" value="AGP_Transferase"/>
</dbReference>
<proteinExistence type="predicted"/>
<dbReference type="Proteomes" id="UP000054565">
    <property type="component" value="Unassembled WGS sequence"/>
</dbReference>
<name>A0A0J6YPQ9_COCIT</name>
<dbReference type="PANTHER" id="PTHR21310">
    <property type="entry name" value="AMINOGLYCOSIDE PHOSPHOTRANSFERASE-RELATED-RELATED"/>
    <property type="match status" value="1"/>
</dbReference>
<evidence type="ECO:0000313" key="2">
    <source>
        <dbReference type="Proteomes" id="UP000054565"/>
    </source>
</evidence>
<sequence>MRAQLISDPRDFRLFPRPSHWLPSSTPFSLQRQPRTTILCSLYLQPITQCAMLVKRRLLREEITYSVAKDKDVNILHQLDYWPQRNRFFRYINAHRDLVEELVSHHLGIPSSKCRAADMVDWMNGSFNLCVPVSVEGFNRVIIRFPLPYRVGERPCPGNGDEKVRCEAGAYAWLRQECSEVPIPDLYGFGLSTGQRFTHIQQLPFLRRLYHKFLHRCSSLLGFPVPTKFVPHKNNLSNTLPPYLVIEYIEKWDMLSTVWDDQDSDKTLRTNLFRGLSKIMLCLSRVSFPKIGSFVIDDNGFLCLANRPLTIMLQDLENEHIPVEMPKDRTFTSVDAYVNSLLLCHDNRLAFQPNAVNDEADCVSQMTALALMRCIRPQFFSGRLNHGPFVFALTDLHPSNILVDKEWNIRSIIDLEWAASIPLEFIGPPSWLTRQAIDCIDGDEYDERRKEFMDVFENEEKDYSASYNIRRALVMQQSWEKRTFWYTMALRSPTGMHSVFYNRLQTLYEKDHAENTEFFLITSKYWRPQARQFIASRVKDKELYDKELRGAFEEPEKC</sequence>
<dbReference type="EMBL" id="DS028100">
    <property type="protein sequence ID" value="KMP09725.1"/>
    <property type="molecule type" value="Genomic_DNA"/>
</dbReference>
<gene>
    <name evidence="1" type="ORF">CIRG_08958</name>
</gene>
<protein>
    <recommendedName>
        <fullName evidence="3">Aminoglycoside phosphotransferase domain-containing protein</fullName>
    </recommendedName>
</protein>
<dbReference type="AlphaFoldDB" id="A0A0J6YPQ9"/>
<dbReference type="SUPFAM" id="SSF56112">
    <property type="entry name" value="Protein kinase-like (PK-like)"/>
    <property type="match status" value="1"/>
</dbReference>
<dbReference type="InterPro" id="IPR011009">
    <property type="entry name" value="Kinase-like_dom_sf"/>
</dbReference>
<organism evidence="1 2">
    <name type="scientific">Coccidioides immitis RMSCC 2394</name>
    <dbReference type="NCBI Taxonomy" id="404692"/>
    <lineage>
        <taxon>Eukaryota</taxon>
        <taxon>Fungi</taxon>
        <taxon>Dikarya</taxon>
        <taxon>Ascomycota</taxon>
        <taxon>Pezizomycotina</taxon>
        <taxon>Eurotiomycetes</taxon>
        <taxon>Eurotiomycetidae</taxon>
        <taxon>Onygenales</taxon>
        <taxon>Onygenaceae</taxon>
        <taxon>Coccidioides</taxon>
    </lineage>
</organism>
<accession>A0A0J6YPQ9</accession>
<evidence type="ECO:0000313" key="1">
    <source>
        <dbReference type="EMBL" id="KMP09725.1"/>
    </source>
</evidence>
<reference evidence="2" key="1">
    <citation type="journal article" date="2010" name="Genome Res.">
        <title>Population genomic sequencing of Coccidioides fungi reveals recent hybridization and transposon control.</title>
        <authorList>
            <person name="Neafsey D.E."/>
            <person name="Barker B.M."/>
            <person name="Sharpton T.J."/>
            <person name="Stajich J.E."/>
            <person name="Park D.J."/>
            <person name="Whiston E."/>
            <person name="Hung C.-Y."/>
            <person name="McMahan C."/>
            <person name="White J."/>
            <person name="Sykes S."/>
            <person name="Heiman D."/>
            <person name="Young S."/>
            <person name="Zeng Q."/>
            <person name="Abouelleil A."/>
            <person name="Aftuck L."/>
            <person name="Bessette D."/>
            <person name="Brown A."/>
            <person name="FitzGerald M."/>
            <person name="Lui A."/>
            <person name="Macdonald J.P."/>
            <person name="Priest M."/>
            <person name="Orbach M.J."/>
            <person name="Galgiani J.N."/>
            <person name="Kirkland T.N."/>
            <person name="Cole G.T."/>
            <person name="Birren B.W."/>
            <person name="Henn M.R."/>
            <person name="Taylor J.W."/>
            <person name="Rounsley S.D."/>
        </authorList>
    </citation>
    <scope>NUCLEOTIDE SEQUENCE [LARGE SCALE GENOMIC DNA]</scope>
    <source>
        <strain evidence="2">RMSCC 2394</strain>
    </source>
</reference>
<evidence type="ECO:0008006" key="3">
    <source>
        <dbReference type="Google" id="ProtNLM"/>
    </source>
</evidence>